<evidence type="ECO:0000256" key="1">
    <source>
        <dbReference type="ARBA" id="ARBA00007409"/>
    </source>
</evidence>
<dbReference type="CDD" id="cd03047">
    <property type="entry name" value="GST_N_2"/>
    <property type="match status" value="1"/>
</dbReference>
<dbReference type="InterPro" id="IPR010987">
    <property type="entry name" value="Glutathione-S-Trfase_C-like"/>
</dbReference>
<gene>
    <name evidence="5" type="ORF">EOD42_19625</name>
</gene>
<dbReference type="InterPro" id="IPR036249">
    <property type="entry name" value="Thioredoxin-like_sf"/>
</dbReference>
<dbReference type="SFLD" id="SFLDS00019">
    <property type="entry name" value="Glutathione_Transferase_(cytos"/>
    <property type="match status" value="1"/>
</dbReference>
<feature type="domain" description="GST C-terminal" evidence="4">
    <location>
        <begin position="88"/>
        <end position="212"/>
    </location>
</feature>
<dbReference type="SUPFAM" id="SSF47616">
    <property type="entry name" value="GST C-terminal domain-like"/>
    <property type="match status" value="1"/>
</dbReference>
<dbReference type="Gene3D" id="3.40.30.10">
    <property type="entry name" value="Glutaredoxin"/>
    <property type="match status" value="1"/>
</dbReference>
<dbReference type="Pfam" id="PF02798">
    <property type="entry name" value="GST_N"/>
    <property type="match status" value="1"/>
</dbReference>
<dbReference type="InterPro" id="IPR004045">
    <property type="entry name" value="Glutathione_S-Trfase_N"/>
</dbReference>
<evidence type="ECO:0000259" key="3">
    <source>
        <dbReference type="PROSITE" id="PS50404"/>
    </source>
</evidence>
<dbReference type="SUPFAM" id="SSF52833">
    <property type="entry name" value="Thioredoxin-like"/>
    <property type="match status" value="1"/>
</dbReference>
<dbReference type="EMBL" id="SACL01000008">
    <property type="protein sequence ID" value="RVT91953.1"/>
    <property type="molecule type" value="Genomic_DNA"/>
</dbReference>
<dbReference type="FunFam" id="3.40.30.10:FF:000039">
    <property type="entry name" value="Glutathione S-transferase domain"/>
    <property type="match status" value="1"/>
</dbReference>
<evidence type="ECO:0000313" key="6">
    <source>
        <dbReference type="Proteomes" id="UP000282957"/>
    </source>
</evidence>
<dbReference type="Pfam" id="PF13410">
    <property type="entry name" value="GST_C_2"/>
    <property type="match status" value="1"/>
</dbReference>
<accession>A0A437M354</accession>
<name>A0A437M354_9PROT</name>
<evidence type="ECO:0000313" key="5">
    <source>
        <dbReference type="EMBL" id="RVT91953.1"/>
    </source>
</evidence>
<dbReference type="PANTHER" id="PTHR44051">
    <property type="entry name" value="GLUTATHIONE S-TRANSFERASE-RELATED"/>
    <property type="match status" value="1"/>
</dbReference>
<dbReference type="Proteomes" id="UP000282957">
    <property type="component" value="Unassembled WGS sequence"/>
</dbReference>
<dbReference type="GO" id="GO:0016740">
    <property type="term" value="F:transferase activity"/>
    <property type="evidence" value="ECO:0007669"/>
    <property type="project" value="UniProtKB-KW"/>
</dbReference>
<organism evidence="5 6">
    <name type="scientific">Rhodovarius crocodyli</name>
    <dbReference type="NCBI Taxonomy" id="1979269"/>
    <lineage>
        <taxon>Bacteria</taxon>
        <taxon>Pseudomonadati</taxon>
        <taxon>Pseudomonadota</taxon>
        <taxon>Alphaproteobacteria</taxon>
        <taxon>Acetobacterales</taxon>
        <taxon>Roseomonadaceae</taxon>
        <taxon>Rhodovarius</taxon>
    </lineage>
</organism>
<feature type="domain" description="GST N-terminal" evidence="3">
    <location>
        <begin position="1"/>
        <end position="81"/>
    </location>
</feature>
<dbReference type="OrthoDB" id="9810080at2"/>
<dbReference type="SFLD" id="SFLDG00358">
    <property type="entry name" value="Main_(cytGST)"/>
    <property type="match status" value="1"/>
</dbReference>
<dbReference type="InterPro" id="IPR040079">
    <property type="entry name" value="Glutathione_S-Trfase"/>
</dbReference>
<dbReference type="PROSITE" id="PS50405">
    <property type="entry name" value="GST_CTER"/>
    <property type="match status" value="1"/>
</dbReference>
<reference evidence="5 6" key="1">
    <citation type="submission" date="2019-01" db="EMBL/GenBank/DDBJ databases">
        <authorList>
            <person name="Chen W.-M."/>
        </authorList>
    </citation>
    <scope>NUCLEOTIDE SEQUENCE [LARGE SCALE GENOMIC DNA]</scope>
    <source>
        <strain evidence="5 6">CCP-6</strain>
    </source>
</reference>
<keyword evidence="6" id="KW-1185">Reference proteome</keyword>
<dbReference type="RefSeq" id="WP_127789282.1">
    <property type="nucleotide sequence ID" value="NZ_SACL01000008.1"/>
</dbReference>
<keyword evidence="2 5" id="KW-0808">Transferase</keyword>
<dbReference type="PANTHER" id="PTHR44051:SF19">
    <property type="entry name" value="DISULFIDE-BOND OXIDOREDUCTASE YFCG"/>
    <property type="match status" value="1"/>
</dbReference>
<proteinExistence type="inferred from homology"/>
<evidence type="ECO:0000256" key="2">
    <source>
        <dbReference type="ARBA" id="ARBA00022679"/>
    </source>
</evidence>
<evidence type="ECO:0000259" key="4">
    <source>
        <dbReference type="PROSITE" id="PS50405"/>
    </source>
</evidence>
<dbReference type="SFLD" id="SFLDG01150">
    <property type="entry name" value="Main.1:_Beta-like"/>
    <property type="match status" value="1"/>
</dbReference>
<dbReference type="AlphaFoldDB" id="A0A437M354"/>
<comment type="caution">
    <text evidence="5">The sequence shown here is derived from an EMBL/GenBank/DDBJ whole genome shotgun (WGS) entry which is preliminary data.</text>
</comment>
<dbReference type="PROSITE" id="PS50404">
    <property type="entry name" value="GST_NTER"/>
    <property type="match status" value="1"/>
</dbReference>
<dbReference type="Gene3D" id="1.20.1050.10">
    <property type="match status" value="1"/>
</dbReference>
<comment type="similarity">
    <text evidence="1">Belongs to the GST superfamily.</text>
</comment>
<protein>
    <submittedName>
        <fullName evidence="5">Glutathione S-transferase family protein</fullName>
    </submittedName>
</protein>
<dbReference type="InterPro" id="IPR036282">
    <property type="entry name" value="Glutathione-S-Trfase_C_sf"/>
</dbReference>
<sequence length="212" mass="23657">MLTILGRANSVNVMKVLWCLEELGTPYERRDAGMQFGLVDTPEYRAMNPNGRVPTLEDDGYVLWESNSILRYLCMKAAGDGGGLYPSAPGARASVDRWLDWQLSIVSPAERNLFWGMVRTPEEKRDYALIDKAVAEMGANWSIIDQRLSDGRAFLEGEALTIADIVLGCYARRWFGAEVQRPGMAALPAMKAWYGRLSARPGFAKFVAPKLF</sequence>